<name>A0ABN2L921_9MICO</name>
<reference evidence="4 5" key="1">
    <citation type="journal article" date="2019" name="Int. J. Syst. Evol. Microbiol.">
        <title>The Global Catalogue of Microorganisms (GCM) 10K type strain sequencing project: providing services to taxonomists for standard genome sequencing and annotation.</title>
        <authorList>
            <consortium name="The Broad Institute Genomics Platform"/>
            <consortium name="The Broad Institute Genome Sequencing Center for Infectious Disease"/>
            <person name="Wu L."/>
            <person name="Ma J."/>
        </authorList>
    </citation>
    <scope>NUCLEOTIDE SEQUENCE [LARGE SCALE GENOMIC DNA]</scope>
    <source>
        <strain evidence="4 5">JCM 14736</strain>
    </source>
</reference>
<evidence type="ECO:0000256" key="2">
    <source>
        <dbReference type="ARBA" id="ARBA00023163"/>
    </source>
</evidence>
<sequence length="206" mass="22432">MARPRTAILSREIIGRAAIDYVESGNELQLVPLARRLGVSVSSLYHHVSGRDGVIHAMRQVLVSEYMTEGPVQGDWAQRIRGEVERTWRMYAAHPRVLQHMMTVVIDEPDVLRFYSTLADAFAEAGLPDGEVLTTIEVIDAFSFGAALDALSPDTVLGAERATGKLADLIPGHATGAARNRLVFDRGLELLIAGVEARVAAYRSAP</sequence>
<dbReference type="EMBL" id="BAAAOB010000001">
    <property type="protein sequence ID" value="GAA1779061.1"/>
    <property type="molecule type" value="Genomic_DNA"/>
</dbReference>
<organism evidence="4 5">
    <name type="scientific">Leucobacter iarius</name>
    <dbReference type="NCBI Taxonomy" id="333963"/>
    <lineage>
        <taxon>Bacteria</taxon>
        <taxon>Bacillati</taxon>
        <taxon>Actinomycetota</taxon>
        <taxon>Actinomycetes</taxon>
        <taxon>Micrococcales</taxon>
        <taxon>Microbacteriaceae</taxon>
        <taxon>Leucobacter</taxon>
    </lineage>
</organism>
<keyword evidence="1" id="KW-0805">Transcription regulation</keyword>
<accession>A0ABN2L921</accession>
<dbReference type="Pfam" id="PF02909">
    <property type="entry name" value="TetR_C_1"/>
    <property type="match status" value="1"/>
</dbReference>
<dbReference type="InterPro" id="IPR036271">
    <property type="entry name" value="Tet_transcr_reg_TetR-rel_C_sf"/>
</dbReference>
<comment type="caution">
    <text evidence="4">The sequence shown here is derived from an EMBL/GenBank/DDBJ whole genome shotgun (WGS) entry which is preliminary data.</text>
</comment>
<dbReference type="Proteomes" id="UP001500851">
    <property type="component" value="Unassembled WGS sequence"/>
</dbReference>
<gene>
    <name evidence="4" type="ORF">GCM10009768_04930</name>
</gene>
<evidence type="ECO:0000259" key="3">
    <source>
        <dbReference type="Pfam" id="PF02909"/>
    </source>
</evidence>
<evidence type="ECO:0000256" key="1">
    <source>
        <dbReference type="ARBA" id="ARBA00023015"/>
    </source>
</evidence>
<keyword evidence="2" id="KW-0804">Transcription</keyword>
<dbReference type="InterPro" id="IPR004111">
    <property type="entry name" value="Repressor_TetR_C"/>
</dbReference>
<proteinExistence type="predicted"/>
<dbReference type="SUPFAM" id="SSF46689">
    <property type="entry name" value="Homeodomain-like"/>
    <property type="match status" value="1"/>
</dbReference>
<dbReference type="RefSeq" id="WP_344028855.1">
    <property type="nucleotide sequence ID" value="NZ_BAAAOB010000001.1"/>
</dbReference>
<dbReference type="Gene3D" id="1.10.357.10">
    <property type="entry name" value="Tetracycline Repressor, domain 2"/>
    <property type="match status" value="1"/>
</dbReference>
<evidence type="ECO:0000313" key="4">
    <source>
        <dbReference type="EMBL" id="GAA1779061.1"/>
    </source>
</evidence>
<evidence type="ECO:0000313" key="5">
    <source>
        <dbReference type="Proteomes" id="UP001500851"/>
    </source>
</evidence>
<feature type="domain" description="Tetracycline repressor TetR C-terminal" evidence="3">
    <location>
        <begin position="73"/>
        <end position="198"/>
    </location>
</feature>
<protein>
    <recommendedName>
        <fullName evidence="3">Tetracycline repressor TetR C-terminal domain-containing protein</fullName>
    </recommendedName>
</protein>
<keyword evidence="5" id="KW-1185">Reference proteome</keyword>
<dbReference type="SUPFAM" id="SSF48498">
    <property type="entry name" value="Tetracyclin repressor-like, C-terminal domain"/>
    <property type="match status" value="1"/>
</dbReference>
<dbReference type="InterPro" id="IPR009057">
    <property type="entry name" value="Homeodomain-like_sf"/>
</dbReference>